<feature type="compositionally biased region" description="Basic residues" evidence="1">
    <location>
        <begin position="20"/>
        <end position="31"/>
    </location>
</feature>
<comment type="caution">
    <text evidence="2">The sequence shown here is derived from an EMBL/GenBank/DDBJ whole genome shotgun (WGS) entry which is preliminary data.</text>
</comment>
<feature type="region of interest" description="Disordered" evidence="1">
    <location>
        <begin position="1"/>
        <end position="38"/>
    </location>
</feature>
<reference evidence="2" key="1">
    <citation type="journal article" date="2024" name="Gigascience">
        <title>Chromosome-level genome of the poultry shaft louse Menopon gallinae provides insight into the host-switching and adaptive evolution of parasitic lice.</title>
        <authorList>
            <person name="Xu Y."/>
            <person name="Ma L."/>
            <person name="Liu S."/>
            <person name="Liang Y."/>
            <person name="Liu Q."/>
            <person name="He Z."/>
            <person name="Tian L."/>
            <person name="Duan Y."/>
            <person name="Cai W."/>
            <person name="Li H."/>
            <person name="Song F."/>
        </authorList>
    </citation>
    <scope>NUCLEOTIDE SEQUENCE</scope>
    <source>
        <strain evidence="2">Cailab_2023a</strain>
    </source>
</reference>
<sequence>MDANVPSAASAEKAPAAQKSGKRRPGKASKARRSEEFRIKMNQRQYEAKRKEIEKHFLSDDEMAESDSIHRTDFDQPQGFEHPGQQLF</sequence>
<evidence type="ECO:0000313" key="2">
    <source>
        <dbReference type="EMBL" id="KAL0272974.1"/>
    </source>
</evidence>
<organism evidence="2">
    <name type="scientific">Menopon gallinae</name>
    <name type="common">poultry shaft louse</name>
    <dbReference type="NCBI Taxonomy" id="328185"/>
    <lineage>
        <taxon>Eukaryota</taxon>
        <taxon>Metazoa</taxon>
        <taxon>Ecdysozoa</taxon>
        <taxon>Arthropoda</taxon>
        <taxon>Hexapoda</taxon>
        <taxon>Insecta</taxon>
        <taxon>Pterygota</taxon>
        <taxon>Neoptera</taxon>
        <taxon>Paraneoptera</taxon>
        <taxon>Psocodea</taxon>
        <taxon>Troctomorpha</taxon>
        <taxon>Phthiraptera</taxon>
        <taxon>Amblycera</taxon>
        <taxon>Menoponidae</taxon>
        <taxon>Menopon</taxon>
    </lineage>
</organism>
<accession>A0AAW2HSN6</accession>
<proteinExistence type="predicted"/>
<dbReference type="EMBL" id="JARGDH010000003">
    <property type="protein sequence ID" value="KAL0272974.1"/>
    <property type="molecule type" value="Genomic_DNA"/>
</dbReference>
<feature type="compositionally biased region" description="Low complexity" evidence="1">
    <location>
        <begin position="1"/>
        <end position="19"/>
    </location>
</feature>
<evidence type="ECO:0000256" key="1">
    <source>
        <dbReference type="SAM" id="MobiDB-lite"/>
    </source>
</evidence>
<protein>
    <submittedName>
        <fullName evidence="2">Uncharacterized protein</fullName>
    </submittedName>
</protein>
<name>A0AAW2HSN6_9NEOP</name>
<dbReference type="AlphaFoldDB" id="A0AAW2HSN6"/>
<gene>
    <name evidence="2" type="ORF">PYX00_005761</name>
</gene>
<feature type="region of interest" description="Disordered" evidence="1">
    <location>
        <begin position="51"/>
        <end position="88"/>
    </location>
</feature>